<accession>A0A1B3CQM8</accession>
<reference evidence="5 6" key="1">
    <citation type="submission" date="2020-10" db="EMBL/GenBank/DDBJ databases">
        <title>Complete genome sequence of a novel Pseudomonas fluorescens strain isolated from the flower of kumarahou (Pomaderris kumeraho).</title>
        <authorList>
            <person name="Summers M.C."/>
            <person name="Nowak V."/>
            <person name="Fairhurst M.J."/>
            <person name="Owen J.G."/>
            <person name="Gerth M.L."/>
            <person name="Patrick W.M."/>
        </authorList>
    </citation>
    <scope>NUCLEOTIDE SEQUENCE [LARGE SCALE GENOMIC DNA]</scope>
    <source>
        <strain evidence="5 6">KF1</strain>
    </source>
</reference>
<name>A0A1B3CQM8_PSEFL</name>
<dbReference type="OrthoDB" id="6972611at2"/>
<keyword evidence="2" id="KW-0812">Transmembrane</keyword>
<evidence type="ECO:0000256" key="3">
    <source>
        <dbReference type="ARBA" id="ARBA00022989"/>
    </source>
</evidence>
<sequence>MLSEITIANLYIPPLLVYLGVSALVYGLLERTIRRWLEWAWHPSLARFFVSLIILSTLVLMV</sequence>
<keyword evidence="1" id="KW-1003">Cell membrane</keyword>
<evidence type="ECO:0000313" key="6">
    <source>
        <dbReference type="Proteomes" id="UP000593833"/>
    </source>
</evidence>
<protein>
    <submittedName>
        <fullName evidence="5">DUF1656 domain-containing protein</fullName>
    </submittedName>
</protein>
<evidence type="ECO:0000256" key="4">
    <source>
        <dbReference type="ARBA" id="ARBA00023136"/>
    </source>
</evidence>
<dbReference type="InterPro" id="IPR012451">
    <property type="entry name" value="DUF1656"/>
</dbReference>
<dbReference type="RefSeq" id="WP_041160899.1">
    <property type="nucleotide sequence ID" value="NZ_CP015637.1"/>
</dbReference>
<dbReference type="AlphaFoldDB" id="A0A1B3CQM8"/>
<organism evidence="5 6">
    <name type="scientific">Pseudomonas fluorescens</name>
    <dbReference type="NCBI Taxonomy" id="294"/>
    <lineage>
        <taxon>Bacteria</taxon>
        <taxon>Pseudomonadati</taxon>
        <taxon>Pseudomonadota</taxon>
        <taxon>Gammaproteobacteria</taxon>
        <taxon>Pseudomonadales</taxon>
        <taxon>Pseudomonadaceae</taxon>
        <taxon>Pseudomonas</taxon>
    </lineage>
</organism>
<proteinExistence type="predicted"/>
<evidence type="ECO:0000313" key="5">
    <source>
        <dbReference type="EMBL" id="QOU07498.1"/>
    </source>
</evidence>
<dbReference type="Proteomes" id="UP000593833">
    <property type="component" value="Chromosome"/>
</dbReference>
<gene>
    <name evidence="5" type="ORF">IM720_12465</name>
</gene>
<evidence type="ECO:0000256" key="2">
    <source>
        <dbReference type="ARBA" id="ARBA00022692"/>
    </source>
</evidence>
<evidence type="ECO:0000256" key="1">
    <source>
        <dbReference type="ARBA" id="ARBA00022475"/>
    </source>
</evidence>
<keyword evidence="4" id="KW-0472">Membrane</keyword>
<keyword evidence="3" id="KW-1133">Transmembrane helix</keyword>
<dbReference type="Pfam" id="PF07869">
    <property type="entry name" value="DUF1656"/>
    <property type="match status" value="1"/>
</dbReference>
<dbReference type="EMBL" id="CP063233">
    <property type="protein sequence ID" value="QOU07498.1"/>
    <property type="molecule type" value="Genomic_DNA"/>
</dbReference>